<dbReference type="InterPro" id="IPR007402">
    <property type="entry name" value="DUF455"/>
</dbReference>
<accession>A0AAW2YSY1</accession>
<dbReference type="CDD" id="cd00657">
    <property type="entry name" value="Ferritin_like"/>
    <property type="match status" value="1"/>
</dbReference>
<organism evidence="2 3">
    <name type="scientific">Acrasis kona</name>
    <dbReference type="NCBI Taxonomy" id="1008807"/>
    <lineage>
        <taxon>Eukaryota</taxon>
        <taxon>Discoba</taxon>
        <taxon>Heterolobosea</taxon>
        <taxon>Tetramitia</taxon>
        <taxon>Eutetramitia</taxon>
        <taxon>Acrasidae</taxon>
        <taxon>Acrasis</taxon>
    </lineage>
</organism>
<dbReference type="Proteomes" id="UP001431209">
    <property type="component" value="Unassembled WGS sequence"/>
</dbReference>
<protein>
    <submittedName>
        <fullName evidence="2">Uncharacterized protein</fullName>
    </submittedName>
</protein>
<dbReference type="Gene3D" id="1.20.1260.10">
    <property type="match status" value="1"/>
</dbReference>
<gene>
    <name evidence="2" type="ORF">AKO1_010947</name>
</gene>
<dbReference type="InterPro" id="IPR009078">
    <property type="entry name" value="Ferritin-like_SF"/>
</dbReference>
<comment type="caution">
    <text evidence="2">The sequence shown here is derived from an EMBL/GenBank/DDBJ whole genome shotgun (WGS) entry which is preliminary data.</text>
</comment>
<dbReference type="PANTHER" id="PTHR42782:SF2">
    <property type="entry name" value="3-OXOACYL-[ACYL-CARRIER-PROTEIN] SYNTHASE-LIKE PROTEIN"/>
    <property type="match status" value="1"/>
</dbReference>
<dbReference type="InterPro" id="IPR011197">
    <property type="entry name" value="UCP012318"/>
</dbReference>
<dbReference type="AlphaFoldDB" id="A0AAW2YSY1"/>
<dbReference type="EMBL" id="JAOPGA020000623">
    <property type="protein sequence ID" value="KAL0480061.1"/>
    <property type="molecule type" value="Genomic_DNA"/>
</dbReference>
<reference evidence="2 3" key="1">
    <citation type="submission" date="2024-03" db="EMBL/GenBank/DDBJ databases">
        <title>The Acrasis kona genome and developmental transcriptomes reveal deep origins of eukaryotic multicellular pathways.</title>
        <authorList>
            <person name="Sheikh S."/>
            <person name="Fu C.-J."/>
            <person name="Brown M.W."/>
            <person name="Baldauf S.L."/>
        </authorList>
    </citation>
    <scope>NUCLEOTIDE SEQUENCE [LARGE SCALE GENOMIC DNA]</scope>
    <source>
        <strain evidence="2 3">ATCC MYA-3509</strain>
    </source>
</reference>
<dbReference type="PANTHER" id="PTHR42782">
    <property type="entry name" value="SI:CH73-314G15.3"/>
    <property type="match status" value="1"/>
</dbReference>
<dbReference type="InterPro" id="IPR012347">
    <property type="entry name" value="Ferritin-like"/>
</dbReference>
<dbReference type="PIRSF" id="PIRSF012318">
    <property type="entry name" value="UCP012318"/>
    <property type="match status" value="1"/>
</dbReference>
<evidence type="ECO:0000313" key="2">
    <source>
        <dbReference type="EMBL" id="KAL0480061.1"/>
    </source>
</evidence>
<keyword evidence="3" id="KW-1185">Reference proteome</keyword>
<evidence type="ECO:0000313" key="3">
    <source>
        <dbReference type="Proteomes" id="UP001431209"/>
    </source>
</evidence>
<name>A0AAW2YSY1_9EUKA</name>
<dbReference type="Pfam" id="PF04305">
    <property type="entry name" value="DUF455"/>
    <property type="match status" value="1"/>
</dbReference>
<sequence length="284" mass="32877">MRPDSLHEYGILVLSTNDTYEKAEITKEAYKRYEQKEISFRSLTRTEPPEHPARPSNVKIVEPKDAPKRGGGSLGNRIALLHSLCHMESYAIDLSWDIISQYLPDEFAQDWLKVAHDEAKHFNMLEDRLKELGSFYGDVVAHDGLWNSATRTSSDLLARLAVLHCVHEARGLDVTPNNIRKFSQNDDSISADLLNTIYEDEITHVTSGVRWFKFVCEHVLRQERSKEQNIEENQVAISNQDIMDRFYQIVRGYFNGPLKAPFNDEARRKAGMTEEWYYPLTKRE</sequence>
<proteinExistence type="predicted"/>
<evidence type="ECO:0000256" key="1">
    <source>
        <dbReference type="SAM" id="MobiDB-lite"/>
    </source>
</evidence>
<feature type="region of interest" description="Disordered" evidence="1">
    <location>
        <begin position="41"/>
        <end position="69"/>
    </location>
</feature>
<dbReference type="SUPFAM" id="SSF47240">
    <property type="entry name" value="Ferritin-like"/>
    <property type="match status" value="1"/>
</dbReference>